<evidence type="ECO:0000313" key="1">
    <source>
        <dbReference type="EMBL" id="MBP2048393.1"/>
    </source>
</evidence>
<gene>
    <name evidence="1" type="ORF">J2Z21_001317</name>
</gene>
<sequence>MGHEVRPVQMARGGAFDDQERGVVGELLTGVFEQVAVKAVQQSVGA</sequence>
<dbReference type="EMBL" id="JAGGLP010000002">
    <property type="protein sequence ID" value="MBP2048393.1"/>
    <property type="molecule type" value="Genomic_DNA"/>
</dbReference>
<reference evidence="1 2" key="1">
    <citation type="submission" date="2021-03" db="EMBL/GenBank/DDBJ databases">
        <title>Genomic Encyclopedia of Type Strains, Phase IV (KMG-IV): sequencing the most valuable type-strain genomes for metagenomic binning, comparative biology and taxonomic classification.</title>
        <authorList>
            <person name="Goeker M."/>
        </authorList>
    </citation>
    <scope>NUCLEOTIDE SEQUENCE [LARGE SCALE GENOMIC DNA]</scope>
    <source>
        <strain evidence="1 2">DSM 40499</strain>
    </source>
</reference>
<protein>
    <submittedName>
        <fullName evidence="1">Uncharacterized protein</fullName>
    </submittedName>
</protein>
<keyword evidence="2" id="KW-1185">Reference proteome</keyword>
<name>A0ABS4LLW8_9ACTN</name>
<dbReference type="Proteomes" id="UP001519309">
    <property type="component" value="Unassembled WGS sequence"/>
</dbReference>
<accession>A0ABS4LLW8</accession>
<evidence type="ECO:0000313" key="2">
    <source>
        <dbReference type="Proteomes" id="UP001519309"/>
    </source>
</evidence>
<dbReference type="RefSeq" id="WP_308281801.1">
    <property type="nucleotide sequence ID" value="NZ_CP016279.1"/>
</dbReference>
<comment type="caution">
    <text evidence="1">The sequence shown here is derived from an EMBL/GenBank/DDBJ whole genome shotgun (WGS) entry which is preliminary data.</text>
</comment>
<proteinExistence type="predicted"/>
<organism evidence="1 2">
    <name type="scientific">Streptomyces griseochromogenes</name>
    <dbReference type="NCBI Taxonomy" id="68214"/>
    <lineage>
        <taxon>Bacteria</taxon>
        <taxon>Bacillati</taxon>
        <taxon>Actinomycetota</taxon>
        <taxon>Actinomycetes</taxon>
        <taxon>Kitasatosporales</taxon>
        <taxon>Streptomycetaceae</taxon>
        <taxon>Streptomyces</taxon>
    </lineage>
</organism>